<organism evidence="2 3">
    <name type="scientific">Frigoriglobus tundricola</name>
    <dbReference type="NCBI Taxonomy" id="2774151"/>
    <lineage>
        <taxon>Bacteria</taxon>
        <taxon>Pseudomonadati</taxon>
        <taxon>Planctomycetota</taxon>
        <taxon>Planctomycetia</taxon>
        <taxon>Gemmatales</taxon>
        <taxon>Gemmataceae</taxon>
        <taxon>Frigoriglobus</taxon>
    </lineage>
</organism>
<feature type="compositionally biased region" description="Low complexity" evidence="1">
    <location>
        <begin position="173"/>
        <end position="186"/>
    </location>
</feature>
<feature type="region of interest" description="Disordered" evidence="1">
    <location>
        <begin position="97"/>
        <end position="186"/>
    </location>
</feature>
<dbReference type="RefSeq" id="WP_171472624.1">
    <property type="nucleotide sequence ID" value="NZ_CP053452.2"/>
</dbReference>
<feature type="region of interest" description="Disordered" evidence="1">
    <location>
        <begin position="1"/>
        <end position="22"/>
    </location>
</feature>
<feature type="compositionally biased region" description="Basic and acidic residues" evidence="1">
    <location>
        <begin position="7"/>
        <end position="22"/>
    </location>
</feature>
<protein>
    <submittedName>
        <fullName evidence="2">Uncharacterized protein</fullName>
    </submittedName>
</protein>
<dbReference type="KEGG" id="ftj:FTUN_4771"/>
<keyword evidence="3" id="KW-1185">Reference proteome</keyword>
<accession>A0A6M5YUU0</accession>
<proteinExistence type="predicted"/>
<feature type="compositionally biased region" description="Basic residues" evidence="1">
    <location>
        <begin position="143"/>
        <end position="153"/>
    </location>
</feature>
<reference evidence="3" key="1">
    <citation type="submission" date="2020-05" db="EMBL/GenBank/DDBJ databases">
        <title>Frigoriglobus tundricola gen. nov., sp. nov., a psychrotolerant cellulolytic planctomycete of the family Gemmataceae with two divergent copies of 16S rRNA gene.</title>
        <authorList>
            <person name="Kulichevskaya I.S."/>
            <person name="Ivanova A.A."/>
            <person name="Naumoff D.G."/>
            <person name="Beletsky A.V."/>
            <person name="Rijpstra W.I.C."/>
            <person name="Sinninghe Damste J.S."/>
            <person name="Mardanov A.V."/>
            <person name="Ravin N.V."/>
            <person name="Dedysh S.N."/>
        </authorList>
    </citation>
    <scope>NUCLEOTIDE SEQUENCE [LARGE SCALE GENOMIC DNA]</scope>
    <source>
        <strain evidence="3">PL17</strain>
    </source>
</reference>
<dbReference type="AlphaFoldDB" id="A0A6M5YUU0"/>
<evidence type="ECO:0000313" key="2">
    <source>
        <dbReference type="EMBL" id="QJW97204.1"/>
    </source>
</evidence>
<dbReference type="Proteomes" id="UP000503447">
    <property type="component" value="Chromosome"/>
</dbReference>
<name>A0A6M5YUU0_9BACT</name>
<gene>
    <name evidence="2" type="ORF">FTUN_4771</name>
</gene>
<evidence type="ECO:0000256" key="1">
    <source>
        <dbReference type="SAM" id="MobiDB-lite"/>
    </source>
</evidence>
<evidence type="ECO:0000313" key="3">
    <source>
        <dbReference type="Proteomes" id="UP000503447"/>
    </source>
</evidence>
<feature type="compositionally biased region" description="Low complexity" evidence="1">
    <location>
        <begin position="119"/>
        <end position="129"/>
    </location>
</feature>
<sequence>MALSRATADRDRARERVGQADSDLRKRKIEAVNLSSVDHGARGRLAECTLAALRAGAAQADAYREKEARERVIADLAAKAAADRGARERVRDRLREIRTGWQEKQAARTPANWPSTTCSPAARSSPRASVRTTDSNWPTNRPVRTRRRRRPVQRARPPAPHRACSTRSKFNRRSTTSSGSSRGSAA</sequence>
<dbReference type="EMBL" id="CP053452">
    <property type="protein sequence ID" value="QJW97204.1"/>
    <property type="molecule type" value="Genomic_DNA"/>
</dbReference>